<proteinExistence type="inferred from homology"/>
<evidence type="ECO:0000256" key="2">
    <source>
        <dbReference type="ARBA" id="ARBA00010778"/>
    </source>
</evidence>
<evidence type="ECO:0000256" key="3">
    <source>
        <dbReference type="ARBA" id="ARBA00019193"/>
    </source>
</evidence>
<protein>
    <recommendedName>
        <fullName evidence="3">Topoisomerase I damage affected protein 2</fullName>
    </recommendedName>
</protein>
<dbReference type="EMBL" id="OX365916">
    <property type="protein sequence ID" value="CAI4060121.1"/>
    <property type="molecule type" value="Genomic_DNA"/>
</dbReference>
<gene>
    <name evidence="7" type="primary">SUVC05G1520</name>
    <name evidence="7" type="ORF">SUVC_05G1520</name>
</gene>
<evidence type="ECO:0000313" key="7">
    <source>
        <dbReference type="EMBL" id="CAI4060121.1"/>
    </source>
</evidence>
<accession>A0AA35JHS2</accession>
<dbReference type="Gene3D" id="3.30.1140.40">
    <property type="entry name" value="Tctex-1"/>
    <property type="match status" value="1"/>
</dbReference>
<keyword evidence="5" id="KW-0966">Cell projection</keyword>
<comment type="similarity">
    <text evidence="2">Belongs to the TDA2 family.</text>
</comment>
<evidence type="ECO:0000256" key="5">
    <source>
        <dbReference type="ARBA" id="ARBA00023273"/>
    </source>
</evidence>
<keyword evidence="4" id="KW-0963">Cytoplasm</keyword>
<reference evidence="7" key="1">
    <citation type="submission" date="2022-10" db="EMBL/GenBank/DDBJ databases">
        <authorList>
            <person name="Byrne P K."/>
        </authorList>
    </citation>
    <scope>NUCLEOTIDE SEQUENCE</scope>
    <source>
        <strain evidence="7">CBS7001</strain>
    </source>
</reference>
<evidence type="ECO:0000313" key="8">
    <source>
        <dbReference type="Proteomes" id="UP001162090"/>
    </source>
</evidence>
<dbReference type="AlphaFoldDB" id="A0AA35JHS2"/>
<dbReference type="CDD" id="cd21457">
    <property type="entry name" value="DLC-like_TDA2"/>
    <property type="match status" value="1"/>
</dbReference>
<feature type="region of interest" description="Disordered" evidence="6">
    <location>
        <begin position="1"/>
        <end position="26"/>
    </location>
</feature>
<organism evidence="7 8">
    <name type="scientific">Saccharomyces uvarum</name>
    <name type="common">Yeast</name>
    <name type="synonym">Saccharomyces bayanus var. uvarum</name>
    <dbReference type="NCBI Taxonomy" id="230603"/>
    <lineage>
        <taxon>Eukaryota</taxon>
        <taxon>Fungi</taxon>
        <taxon>Dikarya</taxon>
        <taxon>Ascomycota</taxon>
        <taxon>Saccharomycotina</taxon>
        <taxon>Saccharomycetes</taxon>
        <taxon>Saccharomycetales</taxon>
        <taxon>Saccharomycetaceae</taxon>
        <taxon>Saccharomyces</taxon>
    </lineage>
</organism>
<sequence length="134" mass="15521">MDKEVKDRMTMEIEIHDGRSDNSPLPQEKLISFIQESHDTIRDDNETDLSTKPLSNPLIKSILEKLEKHSSLYKYIVSVTTLDLEEPTEGGSKFSFKNDIGASWQSKKDGIFNYKLEDVDSKRCYLITILWLHK</sequence>
<dbReference type="InterPro" id="IPR038586">
    <property type="entry name" value="Tctex-1-like_sf"/>
</dbReference>
<dbReference type="Proteomes" id="UP001162090">
    <property type="component" value="Chromosome 5"/>
</dbReference>
<evidence type="ECO:0000256" key="1">
    <source>
        <dbReference type="ARBA" id="ARBA00004316"/>
    </source>
</evidence>
<feature type="compositionally biased region" description="Basic and acidic residues" evidence="6">
    <location>
        <begin position="1"/>
        <end position="20"/>
    </location>
</feature>
<evidence type="ECO:0000256" key="4">
    <source>
        <dbReference type="ARBA" id="ARBA00022490"/>
    </source>
</evidence>
<comment type="subcellular location">
    <subcellularLocation>
        <location evidence="1">Cell projection</location>
    </subcellularLocation>
</comment>
<name>A0AA35JHS2_SACUV</name>
<dbReference type="GO" id="GO:0042995">
    <property type="term" value="C:cell projection"/>
    <property type="evidence" value="ECO:0007669"/>
    <property type="project" value="UniProtKB-SubCell"/>
</dbReference>
<evidence type="ECO:0000256" key="6">
    <source>
        <dbReference type="SAM" id="MobiDB-lite"/>
    </source>
</evidence>